<gene>
    <name evidence="2" type="ORF">FB467_0113</name>
</gene>
<organism evidence="2 3">
    <name type="scientific">Ornithinicoccus hortensis</name>
    <dbReference type="NCBI Taxonomy" id="82346"/>
    <lineage>
        <taxon>Bacteria</taxon>
        <taxon>Bacillati</taxon>
        <taxon>Actinomycetota</taxon>
        <taxon>Actinomycetes</taxon>
        <taxon>Micrococcales</taxon>
        <taxon>Intrasporangiaceae</taxon>
        <taxon>Ornithinicoccus</taxon>
    </lineage>
</organism>
<dbReference type="Proteomes" id="UP000319516">
    <property type="component" value="Unassembled WGS sequence"/>
</dbReference>
<protein>
    <submittedName>
        <fullName evidence="2">Uncharacterized protein</fullName>
    </submittedName>
</protein>
<evidence type="ECO:0000256" key="1">
    <source>
        <dbReference type="SAM" id="Phobius"/>
    </source>
</evidence>
<keyword evidence="3" id="KW-1185">Reference proteome</keyword>
<keyword evidence="1" id="KW-0472">Membrane</keyword>
<reference evidence="2 3" key="1">
    <citation type="submission" date="2019-06" db="EMBL/GenBank/DDBJ databases">
        <title>Sequencing the genomes of 1000 actinobacteria strains.</title>
        <authorList>
            <person name="Klenk H.-P."/>
        </authorList>
    </citation>
    <scope>NUCLEOTIDE SEQUENCE [LARGE SCALE GENOMIC DNA]</scope>
    <source>
        <strain evidence="2 3">DSM 12335</strain>
    </source>
</reference>
<feature type="transmembrane region" description="Helical" evidence="1">
    <location>
        <begin position="6"/>
        <end position="27"/>
    </location>
</feature>
<keyword evidence="1" id="KW-1133">Transmembrane helix</keyword>
<evidence type="ECO:0000313" key="3">
    <source>
        <dbReference type="Proteomes" id="UP000319516"/>
    </source>
</evidence>
<sequence length="166" mass="17874">MDPDVIIAISVLVLVTITGVGIAVFVLRRSCRPVADPMPVVVQRDGERVVEIPTRQVSRTSRGMPFLALGQYTGTGLLRIAPGRVEVSGLRERTVPFDQIAGVDIAARRTDYVALALHQGRGYGFITASPQGTDAVLLELAPHLPLGDLARERLAWLHRGGGHHDG</sequence>
<comment type="caution">
    <text evidence="2">The sequence shown here is derived from an EMBL/GenBank/DDBJ whole genome shotgun (WGS) entry which is preliminary data.</text>
</comment>
<dbReference type="RefSeq" id="WP_141783357.1">
    <property type="nucleotide sequence ID" value="NZ_BAAAIK010000008.1"/>
</dbReference>
<accession>A0A542YLU0</accession>
<evidence type="ECO:0000313" key="2">
    <source>
        <dbReference type="EMBL" id="TQL49048.1"/>
    </source>
</evidence>
<dbReference type="EMBL" id="VFOP01000001">
    <property type="protein sequence ID" value="TQL49048.1"/>
    <property type="molecule type" value="Genomic_DNA"/>
</dbReference>
<dbReference type="AlphaFoldDB" id="A0A542YLU0"/>
<name>A0A542YLU0_9MICO</name>
<proteinExistence type="predicted"/>
<keyword evidence="1" id="KW-0812">Transmembrane</keyword>